<name>A0A1R1BJZ0_PAEAM</name>
<dbReference type="EMBL" id="MRTJ01000015">
    <property type="protein sequence ID" value="OMF08920.1"/>
    <property type="molecule type" value="Genomic_DNA"/>
</dbReference>
<dbReference type="AlphaFoldDB" id="A0A1R1BJZ0"/>
<gene>
    <name evidence="1" type="ORF">BK131_25135</name>
</gene>
<organism evidence="1 2">
    <name type="scientific">Paenibacillus amylolyticus</name>
    <dbReference type="NCBI Taxonomy" id="1451"/>
    <lineage>
        <taxon>Bacteria</taxon>
        <taxon>Bacillati</taxon>
        <taxon>Bacillota</taxon>
        <taxon>Bacilli</taxon>
        <taxon>Bacillales</taxon>
        <taxon>Paenibacillaceae</taxon>
        <taxon>Paenibacillus</taxon>
    </lineage>
</organism>
<dbReference type="Proteomes" id="UP000187134">
    <property type="component" value="Unassembled WGS sequence"/>
</dbReference>
<evidence type="ECO:0000313" key="2">
    <source>
        <dbReference type="Proteomes" id="UP000187134"/>
    </source>
</evidence>
<proteinExistence type="predicted"/>
<protein>
    <submittedName>
        <fullName evidence="1">Uncharacterized protein</fullName>
    </submittedName>
</protein>
<comment type="caution">
    <text evidence="1">The sequence shown here is derived from an EMBL/GenBank/DDBJ whole genome shotgun (WGS) entry which is preliminary data.</text>
</comment>
<reference evidence="1 2" key="1">
    <citation type="submission" date="2016-11" db="EMBL/GenBank/DDBJ databases">
        <title>Paenibacillus species isolates.</title>
        <authorList>
            <person name="Beno S.M."/>
        </authorList>
    </citation>
    <scope>NUCLEOTIDE SEQUENCE [LARGE SCALE GENOMIC DNA]</scope>
    <source>
        <strain evidence="1 2">FSL H8-0246</strain>
    </source>
</reference>
<evidence type="ECO:0000313" key="1">
    <source>
        <dbReference type="EMBL" id="OMF08920.1"/>
    </source>
</evidence>
<accession>A0A1R1BJZ0</accession>
<sequence>MLENYTKIRQINTERKYSFRSKHVQSAIILIYFELFLSGQVQMLSIYGACLHIYILKAIAN</sequence>